<sequence length="450" mass="50411">MRLLSLGAVFLFSFITITVAGSYNYKDVLQKSLLFYEAQRSGKLPADQKVKWRKDSALHDKGNNGEDLTGGYYDAGDFVKFGFPMAFTTTVLSWGLLDHHKGYESAGSVEECMKAIKWATDYFIKCHVSEYEYYGQVGSGNVDHAYWGRPEDMTEARPAYKITASKPGSDLAAETAAAFAAASLVFKSSNPTYANVLLKHAKQMYEFGYKYRGLFSDSITDSKCCYTSTHYEDELVWGAAWLYRATGDKTYLKYVDALWDKVKSMYGFDWDQKFGGAMVLLAKLTGEAKYKTAITNYCNYVFEKGTRTSKGLIFIYDWGPLRYAINIAYVCLRAADLGINTASYRAEAKKQMNYALGDAGRSYVIGFGHNPPTHAHHRAASCPDKPAVCNWNTYHGSQPNAHVLYGGLVGGPNNNDQFVDNRTDWRHSEVGCDYNACFQSMLAHFVELGY</sequence>
<dbReference type="PANTHER" id="PTHR22298">
    <property type="entry name" value="ENDO-1,4-BETA-GLUCANASE"/>
    <property type="match status" value="1"/>
</dbReference>
<keyword evidence="6" id="KW-0119">Carbohydrate metabolism</keyword>
<dbReference type="GO" id="GO:0008810">
    <property type="term" value="F:cellulase activity"/>
    <property type="evidence" value="ECO:0007669"/>
    <property type="project" value="UniProtKB-EC"/>
</dbReference>
<feature type="domain" description="Glycoside hydrolase family 9" evidence="10">
    <location>
        <begin position="25"/>
        <end position="442"/>
    </location>
</feature>
<dbReference type="EMBL" id="KT338260">
    <property type="protein sequence ID" value="AMH40364.1"/>
    <property type="molecule type" value="mRNA"/>
</dbReference>
<dbReference type="SUPFAM" id="SSF48208">
    <property type="entry name" value="Six-hairpin glycosidases"/>
    <property type="match status" value="1"/>
</dbReference>
<evidence type="ECO:0000256" key="2">
    <source>
        <dbReference type="ARBA" id="ARBA00007072"/>
    </source>
</evidence>
<evidence type="ECO:0000256" key="3">
    <source>
        <dbReference type="ARBA" id="ARBA00012601"/>
    </source>
</evidence>
<evidence type="ECO:0000256" key="9">
    <source>
        <dbReference type="SAM" id="SignalP"/>
    </source>
</evidence>
<protein>
    <recommendedName>
        <fullName evidence="3">cellulase</fullName>
        <ecNumber evidence="3">3.2.1.4</ecNumber>
    </recommendedName>
</protein>
<evidence type="ECO:0000256" key="5">
    <source>
        <dbReference type="ARBA" id="ARBA00023001"/>
    </source>
</evidence>
<organism evidence="11">
    <name type="scientific">Extatosoma tiaratum</name>
    <name type="common">Giant prickly stick insect</name>
    <name type="synonym">Phasma tiaratum</name>
    <dbReference type="NCBI Taxonomy" id="7024"/>
    <lineage>
        <taxon>Eukaryota</taxon>
        <taxon>Metazoa</taxon>
        <taxon>Ecdysozoa</taxon>
        <taxon>Arthropoda</taxon>
        <taxon>Hexapoda</taxon>
        <taxon>Insecta</taxon>
        <taxon>Pterygota</taxon>
        <taxon>Neoptera</taxon>
        <taxon>Polyneoptera</taxon>
        <taxon>Phasmatodea</taxon>
        <taxon>Verophasmatodea</taxon>
        <taxon>Anareolatae</taxon>
        <taxon>Phasmatidae</taxon>
        <taxon>Tropidoderinae</taxon>
        <taxon>Extatosoma</taxon>
    </lineage>
</organism>
<dbReference type="Pfam" id="PF00759">
    <property type="entry name" value="Glyco_hydro_9"/>
    <property type="match status" value="1"/>
</dbReference>
<dbReference type="InterPro" id="IPR012341">
    <property type="entry name" value="6hp_glycosidase-like_sf"/>
</dbReference>
<evidence type="ECO:0000256" key="6">
    <source>
        <dbReference type="ARBA" id="ARBA00023277"/>
    </source>
</evidence>
<gene>
    <name evidence="11" type="primary">gh9-3</name>
</gene>
<keyword evidence="5" id="KW-0136">Cellulose degradation</keyword>
<dbReference type="InterPro" id="IPR001701">
    <property type="entry name" value="Glyco_hydro_9"/>
</dbReference>
<keyword evidence="8" id="KW-0624">Polysaccharide degradation</keyword>
<accession>A0A125SKY4</accession>
<keyword evidence="4 11" id="KW-0378">Hydrolase</keyword>
<comment type="similarity">
    <text evidence="2">Belongs to the glycosyl hydrolase 9 (cellulase E) family.</text>
</comment>
<evidence type="ECO:0000256" key="4">
    <source>
        <dbReference type="ARBA" id="ARBA00022801"/>
    </source>
</evidence>
<proteinExistence type="evidence at transcript level"/>
<dbReference type="Gene3D" id="1.50.10.10">
    <property type="match status" value="1"/>
</dbReference>
<evidence type="ECO:0000256" key="7">
    <source>
        <dbReference type="ARBA" id="ARBA00023295"/>
    </source>
</evidence>
<feature type="signal peptide" evidence="9">
    <location>
        <begin position="1"/>
        <end position="20"/>
    </location>
</feature>
<dbReference type="InterPro" id="IPR008928">
    <property type="entry name" value="6-hairpin_glycosidase_sf"/>
</dbReference>
<keyword evidence="9" id="KW-0732">Signal</keyword>
<reference evidence="11" key="1">
    <citation type="journal article" date="2016" name="Insect Biochem. Mol. Biol.">
        <title>Ancestral Gene Duplication Enabled the Evolution of Multifunctional Cellulases in Stick Insects (Phasmatodea).</title>
        <authorList>
            <person name="Shelomi M."/>
            <person name="Heckel D.G."/>
            <person name="Pauchet Y."/>
        </authorList>
    </citation>
    <scope>NUCLEOTIDE SEQUENCE</scope>
    <source>
        <strain evidence="11">ETI3</strain>
        <tissue evidence="11">Midgut</tissue>
    </source>
</reference>
<evidence type="ECO:0000256" key="8">
    <source>
        <dbReference type="ARBA" id="ARBA00023326"/>
    </source>
</evidence>
<feature type="chain" id="PRO_5007179919" description="cellulase" evidence="9">
    <location>
        <begin position="21"/>
        <end position="450"/>
    </location>
</feature>
<evidence type="ECO:0000256" key="1">
    <source>
        <dbReference type="ARBA" id="ARBA00000966"/>
    </source>
</evidence>
<evidence type="ECO:0000313" key="11">
    <source>
        <dbReference type="EMBL" id="AMH40364.1"/>
    </source>
</evidence>
<comment type="catalytic activity">
    <reaction evidence="1">
        <text>Endohydrolysis of (1-&gt;4)-beta-D-glucosidic linkages in cellulose, lichenin and cereal beta-D-glucans.</text>
        <dbReference type="EC" id="3.2.1.4"/>
    </reaction>
</comment>
<keyword evidence="7" id="KW-0326">Glycosidase</keyword>
<dbReference type="AlphaFoldDB" id="A0A125SKY4"/>
<dbReference type="GO" id="GO:0030245">
    <property type="term" value="P:cellulose catabolic process"/>
    <property type="evidence" value="ECO:0007669"/>
    <property type="project" value="UniProtKB-KW"/>
</dbReference>
<evidence type="ECO:0000259" key="10">
    <source>
        <dbReference type="Pfam" id="PF00759"/>
    </source>
</evidence>
<name>A0A125SKY4_EXTTI</name>
<dbReference type="EC" id="3.2.1.4" evidence="3"/>